<sequence>MSNIVRFPARPEDREITPEDQWQQGVIDGLTDAALLSVRRALDNVTQFGPSEAAARELGNAAQDLGRVCDLKQQIADTGHIA</sequence>
<reference evidence="1" key="1">
    <citation type="submission" date="2020-05" db="EMBL/GenBank/DDBJ databases">
        <authorList>
            <person name="Chiriac C."/>
            <person name="Salcher M."/>
            <person name="Ghai R."/>
            <person name="Kavagutti S V."/>
        </authorList>
    </citation>
    <scope>NUCLEOTIDE SEQUENCE</scope>
</reference>
<protein>
    <submittedName>
        <fullName evidence="1">Unannotated protein</fullName>
    </submittedName>
</protein>
<name>A0A6J7FML2_9ZZZZ</name>
<evidence type="ECO:0000313" key="1">
    <source>
        <dbReference type="EMBL" id="CAB4894615.1"/>
    </source>
</evidence>
<dbReference type="EMBL" id="CAFBMK010000007">
    <property type="protein sequence ID" value="CAB4894615.1"/>
    <property type="molecule type" value="Genomic_DNA"/>
</dbReference>
<accession>A0A6J7FML2</accession>
<gene>
    <name evidence="1" type="ORF">UFOPK3564_00223</name>
</gene>
<dbReference type="AlphaFoldDB" id="A0A6J7FML2"/>
<proteinExistence type="predicted"/>
<organism evidence="1">
    <name type="scientific">freshwater metagenome</name>
    <dbReference type="NCBI Taxonomy" id="449393"/>
    <lineage>
        <taxon>unclassified sequences</taxon>
        <taxon>metagenomes</taxon>
        <taxon>ecological metagenomes</taxon>
    </lineage>
</organism>